<proteinExistence type="predicted"/>
<name>A0A2K9LNW8_9GAMM</name>
<keyword evidence="3" id="KW-1185">Reference proteome</keyword>
<dbReference type="KEGG" id="kak:Kalk_16680"/>
<dbReference type="AlphaFoldDB" id="A0A2K9LNW8"/>
<dbReference type="RefSeq" id="WP_101895338.1">
    <property type="nucleotide sequence ID" value="NZ_CP022684.1"/>
</dbReference>
<dbReference type="OrthoDB" id="9181673at2"/>
<gene>
    <name evidence="2" type="ORF">Kalk_16680</name>
</gene>
<dbReference type="Pfam" id="PF13682">
    <property type="entry name" value="CZB"/>
    <property type="match status" value="1"/>
</dbReference>
<organism evidence="2 3">
    <name type="scientific">Ketobacter alkanivorans</name>
    <dbReference type="NCBI Taxonomy" id="1917421"/>
    <lineage>
        <taxon>Bacteria</taxon>
        <taxon>Pseudomonadati</taxon>
        <taxon>Pseudomonadota</taxon>
        <taxon>Gammaproteobacteria</taxon>
        <taxon>Pseudomonadales</taxon>
        <taxon>Ketobacteraceae</taxon>
        <taxon>Ketobacter</taxon>
    </lineage>
</organism>
<evidence type="ECO:0000313" key="2">
    <source>
        <dbReference type="EMBL" id="AUM13963.1"/>
    </source>
</evidence>
<dbReference type="InterPro" id="IPR025991">
    <property type="entry name" value="Chemoreceptor_zinc-bind_dom"/>
</dbReference>
<evidence type="ECO:0000313" key="3">
    <source>
        <dbReference type="Proteomes" id="UP000235116"/>
    </source>
</evidence>
<sequence>MNSVVPAVEDTVTGSYLTFALLDARYALAVRHIRYITSLAAIAPREVPDTEHQNHRVFQFQDAQIPLYPFCDLVGMSSQQEDCQQLIALLAQRRQDHIDWMDALHESICEGVDFTKATDPHKCAFGIWYDHYAPEDDELKKIMMLFDEPHKRIHALAEKLLDVSQRQGQVDVAIRMLEEEKHSTLKQLMNLFEQASERLREMQKPVVVILNTGHRTFAIELDGIDGIIDFEYGHWLADTDVDKRPHCYDGFFQKPGAELFVKLNPFNLLTA</sequence>
<dbReference type="Gene3D" id="1.20.120.30">
    <property type="entry name" value="Aspartate receptor, ligand-binding domain"/>
    <property type="match status" value="1"/>
</dbReference>
<reference evidence="3" key="1">
    <citation type="submission" date="2017-08" db="EMBL/GenBank/DDBJ databases">
        <title>Direct submision.</title>
        <authorList>
            <person name="Kim S.-J."/>
            <person name="Rhee S.-K."/>
        </authorList>
    </citation>
    <scope>NUCLEOTIDE SEQUENCE [LARGE SCALE GENOMIC DNA]</scope>
    <source>
        <strain evidence="3">GI5</strain>
    </source>
</reference>
<dbReference type="EMBL" id="CP022684">
    <property type="protein sequence ID" value="AUM13963.1"/>
    <property type="molecule type" value="Genomic_DNA"/>
</dbReference>
<dbReference type="Proteomes" id="UP000235116">
    <property type="component" value="Chromosome"/>
</dbReference>
<protein>
    <recommendedName>
        <fullName evidence="1">Chemoreceptor zinc-binding domain-containing protein</fullName>
    </recommendedName>
</protein>
<evidence type="ECO:0000259" key="1">
    <source>
        <dbReference type="Pfam" id="PF13682"/>
    </source>
</evidence>
<accession>A0A2K9LNW8</accession>
<feature type="domain" description="Chemoreceptor zinc-binding" evidence="1">
    <location>
        <begin position="97"/>
        <end position="160"/>
    </location>
</feature>